<name>A0A1C9W4R5_9GAMM</name>
<feature type="domain" description="DUF2779" evidence="1">
    <location>
        <begin position="391"/>
        <end position="539"/>
    </location>
</feature>
<sequence>MELPEKEDVMDKNSLHKQMPVLLTKSRFRRALECPTKLYYGEQPNYANQSLEDDFLAELARGGFQVGALAKCYFSNGEDLSDLDTGAALVRTRELLHQDNVTIFEAAFQYDQLLVRVDILVKDGARYHLIEVKAKGWDSASDRFLNKKKSGILSKWEPYLCDVAFQKVVLEKALDTGNIDSYLMLANKQARAATDGLNSKFRVTMDSGMVLVSGDLSDEDLANELLIKVDVDEPVNFIRTKCDYHGQSFESYIATVADALQKGKRLRGSIGAVCKKCEFCCTTEDEALGRLSGYRECWKEALGWLDKDFKDPSVLEIANFRNADELLAQGKAKLIDIEEADINPASDGKRGLSNSQRQWLQIIKVQKEDGSPDLFIDELREEMDRWTYPLHFIDFETITAALPFTRGRHPYEGVAFQFSHHVVQEDGAVAHAHQFLDTTPGHFPSFDFIRKLKEALDSDNGTIFRYSTHENSILNLIHRQLRDSELSDKDVHELCTFIESISHSTKGSEREWRGPRDMVDMLELVKRYAYYPATKGSNSIKYVLPAVLSDSAFLQEKYAQPIYGATGGIPSHNFTDWQWIQCKDGQVQDPYRLLPRMFEDMPENIEELLSESDSLANGGAALAAYAKIQSTDMGDYERQELRKALLKYCELDTLAMVMIFEAWQEVVRG</sequence>
<proteinExistence type="predicted"/>
<dbReference type="Proteomes" id="UP000095672">
    <property type="component" value="Chromosome"/>
</dbReference>
<keyword evidence="3" id="KW-1185">Reference proteome</keyword>
<evidence type="ECO:0000259" key="1">
    <source>
        <dbReference type="Pfam" id="PF11074"/>
    </source>
</evidence>
<dbReference type="RefSeq" id="WP_226999882.1">
    <property type="nucleotide sequence ID" value="NZ_CP014143.1"/>
</dbReference>
<organism evidence="2 3">
    <name type="scientific">Microbulbifer aggregans</name>
    <dbReference type="NCBI Taxonomy" id="1769779"/>
    <lineage>
        <taxon>Bacteria</taxon>
        <taxon>Pseudomonadati</taxon>
        <taxon>Pseudomonadota</taxon>
        <taxon>Gammaproteobacteria</taxon>
        <taxon>Cellvibrionales</taxon>
        <taxon>Microbulbiferaceae</taxon>
        <taxon>Microbulbifer</taxon>
    </lineage>
</organism>
<accession>A0A1C9W4R5</accession>
<dbReference type="STRING" id="1769779.AUP74_00682"/>
<evidence type="ECO:0000313" key="3">
    <source>
        <dbReference type="Proteomes" id="UP000095672"/>
    </source>
</evidence>
<reference evidence="3" key="1">
    <citation type="submission" date="2016-01" db="EMBL/GenBank/DDBJ databases">
        <title>Complete genome sequence of Microbulbifer sp. CCB-MM1, a halophile isolated from Matang Mangrove Forest, Perak.</title>
        <authorList>
            <person name="Moh T.H."/>
            <person name="Dinesh B."/>
            <person name="Lau N.-S."/>
            <person name="Go F."/>
            <person name="Alexander Chong S.-C."/>
        </authorList>
    </citation>
    <scope>NUCLEOTIDE SEQUENCE [LARGE SCALE GENOMIC DNA]</scope>
    <source>
        <strain evidence="3">CCB-MM1</strain>
    </source>
</reference>
<dbReference type="PATRIC" id="fig|1769779.3.peg.697"/>
<dbReference type="InterPro" id="IPR021301">
    <property type="entry name" value="DUF2779"/>
</dbReference>
<dbReference type="AlphaFoldDB" id="A0A1C9W4R5"/>
<evidence type="ECO:0000313" key="2">
    <source>
        <dbReference type="EMBL" id="AOS96151.1"/>
    </source>
</evidence>
<dbReference type="EMBL" id="CP014143">
    <property type="protein sequence ID" value="AOS96151.1"/>
    <property type="molecule type" value="Genomic_DNA"/>
</dbReference>
<dbReference type="KEGG" id="micc:AUP74_00682"/>
<protein>
    <recommendedName>
        <fullName evidence="1">DUF2779 domain-containing protein</fullName>
    </recommendedName>
</protein>
<dbReference type="Pfam" id="PF11074">
    <property type="entry name" value="DUF2779"/>
    <property type="match status" value="1"/>
</dbReference>
<gene>
    <name evidence="2" type="ORF">AUP74_00682</name>
</gene>